<keyword evidence="5" id="KW-0029">Amino-acid transport</keyword>
<keyword evidence="3" id="KW-0547">Nucleotide-binding</keyword>
<dbReference type="GO" id="GO:0016887">
    <property type="term" value="F:ATP hydrolysis activity"/>
    <property type="evidence" value="ECO:0007669"/>
    <property type="project" value="InterPro"/>
</dbReference>
<dbReference type="FunCoup" id="A0A0D2HPK1">
    <property type="interactions" value="216"/>
</dbReference>
<dbReference type="InterPro" id="IPR030660">
    <property type="entry name" value="ABC_branched_ATPase_LivF/BraG"/>
</dbReference>
<dbReference type="PANTHER" id="PTHR43820:SF4">
    <property type="entry name" value="HIGH-AFFINITY BRANCHED-CHAIN AMINO ACID TRANSPORT ATP-BINDING PROTEIN LIVF"/>
    <property type="match status" value="1"/>
</dbReference>
<gene>
    <name evidence="7" type="ORF">X474_19030</name>
</gene>
<organism evidence="7 8">
    <name type="scientific">Dethiosulfatarculus sandiegensis</name>
    <dbReference type="NCBI Taxonomy" id="1429043"/>
    <lineage>
        <taxon>Bacteria</taxon>
        <taxon>Pseudomonadati</taxon>
        <taxon>Thermodesulfobacteriota</taxon>
        <taxon>Desulfarculia</taxon>
        <taxon>Desulfarculales</taxon>
        <taxon>Desulfarculaceae</taxon>
        <taxon>Dethiosulfatarculus</taxon>
    </lineage>
</organism>
<dbReference type="STRING" id="1429043.X474_19030"/>
<proteinExistence type="inferred from homology"/>
<dbReference type="GO" id="GO:0015807">
    <property type="term" value="P:L-amino acid transport"/>
    <property type="evidence" value="ECO:0007669"/>
    <property type="project" value="TreeGrafter"/>
</dbReference>
<protein>
    <submittedName>
        <fullName evidence="7">Amino acid ABC transporter ATPase</fullName>
    </submittedName>
</protein>
<dbReference type="Proteomes" id="UP000032233">
    <property type="component" value="Unassembled WGS sequence"/>
</dbReference>
<dbReference type="SUPFAM" id="SSF52540">
    <property type="entry name" value="P-loop containing nucleoside triphosphate hydrolases"/>
    <property type="match status" value="1"/>
</dbReference>
<dbReference type="InterPro" id="IPR027417">
    <property type="entry name" value="P-loop_NTPase"/>
</dbReference>
<evidence type="ECO:0000259" key="6">
    <source>
        <dbReference type="PROSITE" id="PS50893"/>
    </source>
</evidence>
<keyword evidence="8" id="KW-1185">Reference proteome</keyword>
<dbReference type="EMBL" id="AZAC01000032">
    <property type="protein sequence ID" value="KIX12428.1"/>
    <property type="molecule type" value="Genomic_DNA"/>
</dbReference>
<dbReference type="AlphaFoldDB" id="A0A0D2HPK1"/>
<dbReference type="InParanoid" id="A0A0D2HPK1"/>
<evidence type="ECO:0000256" key="1">
    <source>
        <dbReference type="ARBA" id="ARBA00005417"/>
    </source>
</evidence>
<comment type="caution">
    <text evidence="7">The sequence shown here is derived from an EMBL/GenBank/DDBJ whole genome shotgun (WGS) entry which is preliminary data.</text>
</comment>
<dbReference type="PATRIC" id="fig|1429043.3.peg.4033"/>
<evidence type="ECO:0000256" key="3">
    <source>
        <dbReference type="ARBA" id="ARBA00022741"/>
    </source>
</evidence>
<dbReference type="GO" id="GO:0015658">
    <property type="term" value="F:branched-chain amino acid transmembrane transporter activity"/>
    <property type="evidence" value="ECO:0007669"/>
    <property type="project" value="InterPro"/>
</dbReference>
<dbReference type="InterPro" id="IPR017871">
    <property type="entry name" value="ABC_transporter-like_CS"/>
</dbReference>
<reference evidence="7 8" key="1">
    <citation type="submission" date="2013-11" db="EMBL/GenBank/DDBJ databases">
        <title>Metagenomic analysis of a methanogenic consortium involved in long chain n-alkane degradation.</title>
        <authorList>
            <person name="Davidova I.A."/>
            <person name="Callaghan A.V."/>
            <person name="Wawrik B."/>
            <person name="Pruitt S."/>
            <person name="Marks C."/>
            <person name="Duncan K.E."/>
            <person name="Suflita J.M."/>
        </authorList>
    </citation>
    <scope>NUCLEOTIDE SEQUENCE [LARGE SCALE GENOMIC DNA]</scope>
    <source>
        <strain evidence="7 8">SPR</strain>
    </source>
</reference>
<dbReference type="InterPro" id="IPR003439">
    <property type="entry name" value="ABC_transporter-like_ATP-bd"/>
</dbReference>
<dbReference type="InterPro" id="IPR003593">
    <property type="entry name" value="AAA+_ATPase"/>
</dbReference>
<keyword evidence="2" id="KW-0813">Transport</keyword>
<dbReference type="SMART" id="SM00382">
    <property type="entry name" value="AAA"/>
    <property type="match status" value="1"/>
</dbReference>
<dbReference type="Pfam" id="PF00005">
    <property type="entry name" value="ABC_tran"/>
    <property type="match status" value="1"/>
</dbReference>
<evidence type="ECO:0000256" key="2">
    <source>
        <dbReference type="ARBA" id="ARBA00022448"/>
    </source>
</evidence>
<dbReference type="PIRSF" id="PIRSF039137">
    <property type="entry name" value="ABC_branched_ATPase"/>
    <property type="match status" value="1"/>
</dbReference>
<dbReference type="InterPro" id="IPR052156">
    <property type="entry name" value="BCAA_Transport_ATP-bd_LivF"/>
</dbReference>
<dbReference type="PANTHER" id="PTHR43820">
    <property type="entry name" value="HIGH-AFFINITY BRANCHED-CHAIN AMINO ACID TRANSPORT ATP-BINDING PROTEIN LIVF"/>
    <property type="match status" value="1"/>
</dbReference>
<accession>A0A0D2HPK1</accession>
<dbReference type="PROSITE" id="PS50893">
    <property type="entry name" value="ABC_TRANSPORTER_2"/>
    <property type="match status" value="1"/>
</dbReference>
<dbReference type="CDD" id="cd03224">
    <property type="entry name" value="ABC_TM1139_LivF_branched"/>
    <property type="match status" value="1"/>
</dbReference>
<dbReference type="GO" id="GO:0005524">
    <property type="term" value="F:ATP binding"/>
    <property type="evidence" value="ECO:0007669"/>
    <property type="project" value="UniProtKB-KW"/>
</dbReference>
<evidence type="ECO:0000256" key="4">
    <source>
        <dbReference type="ARBA" id="ARBA00022840"/>
    </source>
</evidence>
<dbReference type="RefSeq" id="WP_044350628.1">
    <property type="nucleotide sequence ID" value="NZ_AZAC01000032.1"/>
</dbReference>
<evidence type="ECO:0000313" key="8">
    <source>
        <dbReference type="Proteomes" id="UP000032233"/>
    </source>
</evidence>
<evidence type="ECO:0000313" key="7">
    <source>
        <dbReference type="EMBL" id="KIX12428.1"/>
    </source>
</evidence>
<evidence type="ECO:0000256" key="5">
    <source>
        <dbReference type="ARBA" id="ARBA00022970"/>
    </source>
</evidence>
<name>A0A0D2HPK1_9BACT</name>
<keyword evidence="4" id="KW-0067">ATP-binding</keyword>
<dbReference type="PROSITE" id="PS00211">
    <property type="entry name" value="ABC_TRANSPORTER_1"/>
    <property type="match status" value="1"/>
</dbReference>
<comment type="similarity">
    <text evidence="1">Belongs to the ABC transporter superfamily.</text>
</comment>
<sequence length="241" mass="26108">MLKLNDIHVYRGQTYVLKGVSLEVGRGEIVALIGANGAGKTTTLRTISGLLTPKNGSIIYTPEKDDPPWDISGAQAEDIVARGIAHCPEGRGVFAQLSVRENLMVGAYLRNDKKQIEYDHERVCHMFPILGERANQAAGSLSGGEQAMLAVGRALMTRPRLLILDEPSLGLAPLVVEFIFDMLAEINSQGVTVLLVEQNAVMALKLANRAYVLENGQVTLSGPSDELARDEKVRRAYLGGE</sequence>
<dbReference type="OrthoDB" id="9809450at2"/>
<feature type="domain" description="ABC transporter" evidence="6">
    <location>
        <begin position="2"/>
        <end position="240"/>
    </location>
</feature>
<dbReference type="Gene3D" id="3.40.50.300">
    <property type="entry name" value="P-loop containing nucleotide triphosphate hydrolases"/>
    <property type="match status" value="1"/>
</dbReference>